<dbReference type="AlphaFoldDB" id="A0A4R6DSD4"/>
<dbReference type="Pfam" id="PF13501">
    <property type="entry name" value="SoxY"/>
    <property type="match status" value="1"/>
</dbReference>
<proteinExistence type="predicted"/>
<feature type="region of interest" description="Disordered" evidence="1">
    <location>
        <begin position="1"/>
        <end position="41"/>
    </location>
</feature>
<dbReference type="SUPFAM" id="SSF81296">
    <property type="entry name" value="E set domains"/>
    <property type="match status" value="1"/>
</dbReference>
<evidence type="ECO:0000256" key="1">
    <source>
        <dbReference type="SAM" id="MobiDB-lite"/>
    </source>
</evidence>
<gene>
    <name evidence="3" type="ORF">C7389_11924</name>
</gene>
<dbReference type="InterPro" id="IPR032711">
    <property type="entry name" value="SoxY"/>
</dbReference>
<dbReference type="RefSeq" id="WP_133594091.1">
    <property type="nucleotide sequence ID" value="NZ_SNVV01000019.1"/>
</dbReference>
<dbReference type="InterPro" id="IPR030831">
    <property type="entry name" value="Fuse-rel_SoxYZ"/>
</dbReference>
<feature type="compositionally biased region" description="Low complexity" evidence="1">
    <location>
        <begin position="11"/>
        <end position="29"/>
    </location>
</feature>
<dbReference type="Proteomes" id="UP000295129">
    <property type="component" value="Unassembled WGS sequence"/>
</dbReference>
<evidence type="ECO:0000313" key="3">
    <source>
        <dbReference type="EMBL" id="TDN47514.1"/>
    </source>
</evidence>
<dbReference type="Gene3D" id="2.60.40.10">
    <property type="entry name" value="Immunoglobulins"/>
    <property type="match status" value="1"/>
</dbReference>
<evidence type="ECO:0000313" key="4">
    <source>
        <dbReference type="Proteomes" id="UP000295129"/>
    </source>
</evidence>
<reference evidence="3 4" key="1">
    <citation type="submission" date="2019-03" db="EMBL/GenBank/DDBJ databases">
        <title>Genomic Encyclopedia of Type Strains, Phase IV (KMG-IV): sequencing the most valuable type-strain genomes for metagenomic binning, comparative biology and taxonomic classification.</title>
        <authorList>
            <person name="Goeker M."/>
        </authorList>
    </citation>
    <scope>NUCLEOTIDE SEQUENCE [LARGE SCALE GENOMIC DNA]</scope>
    <source>
        <strain evidence="3 4">DSM 12121</strain>
    </source>
</reference>
<dbReference type="Gene3D" id="2.60.40.2470">
    <property type="entry name" value="SoxY domain"/>
    <property type="match status" value="1"/>
</dbReference>
<feature type="domain" description="Ig-like SoxY" evidence="2">
    <location>
        <begin position="48"/>
        <end position="154"/>
    </location>
</feature>
<keyword evidence="4" id="KW-1185">Reference proteome</keyword>
<evidence type="ECO:0000259" key="2">
    <source>
        <dbReference type="Pfam" id="PF13501"/>
    </source>
</evidence>
<organism evidence="3 4">
    <name type="scientific">Azoarcus indigens</name>
    <dbReference type="NCBI Taxonomy" id="29545"/>
    <lineage>
        <taxon>Bacteria</taxon>
        <taxon>Pseudomonadati</taxon>
        <taxon>Pseudomonadota</taxon>
        <taxon>Betaproteobacteria</taxon>
        <taxon>Rhodocyclales</taxon>
        <taxon>Zoogloeaceae</taxon>
        <taxon>Azoarcus</taxon>
    </lineage>
</organism>
<dbReference type="InterPro" id="IPR013783">
    <property type="entry name" value="Ig-like_fold"/>
</dbReference>
<comment type="caution">
    <text evidence="3">The sequence shown here is derived from an EMBL/GenBank/DDBJ whole genome shotgun (WGS) entry which is preliminary data.</text>
</comment>
<dbReference type="EMBL" id="SNVV01000019">
    <property type="protein sequence ID" value="TDN47514.1"/>
    <property type="molecule type" value="Genomic_DNA"/>
</dbReference>
<dbReference type="OrthoDB" id="5343309at2"/>
<name>A0A4R6DSD4_9RHOO</name>
<protein>
    <submittedName>
        <fullName evidence="3">Sulfur-oxidizing protein SoxY</fullName>
    </submittedName>
</protein>
<dbReference type="NCBIfam" id="TIGR04557">
    <property type="entry name" value="fuse_rel_SoxYZ"/>
    <property type="match status" value="1"/>
</dbReference>
<dbReference type="InterPro" id="IPR014756">
    <property type="entry name" value="Ig_E-set"/>
</dbReference>
<dbReference type="InterPro" id="IPR038162">
    <property type="entry name" value="SoxY_sf"/>
</dbReference>
<accession>A0A4R6DSD4</accession>
<sequence>MLSITPLTAHATQPSSGPTTPATSTATSPENPNTADPLNSPRWDELRRAWLGDAPAEFDSRVQVQAPAMAEDALNVPVRVDASRLRGQRVEEILILADFNPIVRALSYSPGSAEPVLGFRLKLQQSSPVRAAVRTADGRWHVGGTWVATTGGGCTLPSTGSASPEWQRQLNHTEVRAWPRVDGGQRLKLRIVHPMDTGLADGIPAFHLEEISLLGKEAPTGAALAVLRPYEPVAENPVFTLDLPAGVVASGVSGRDNNGNRLTAELRP</sequence>